<reference evidence="1 2" key="1">
    <citation type="submission" date="2024-01" db="EMBL/GenBank/DDBJ databases">
        <title>Genome assemblies of Stephania.</title>
        <authorList>
            <person name="Yang L."/>
        </authorList>
    </citation>
    <scope>NUCLEOTIDE SEQUENCE [LARGE SCALE GENOMIC DNA]</scope>
    <source>
        <strain evidence="1">YNDBR</strain>
        <tissue evidence="1">Leaf</tissue>
    </source>
</reference>
<keyword evidence="2" id="KW-1185">Reference proteome</keyword>
<dbReference type="AlphaFoldDB" id="A0AAP0P4Q6"/>
<comment type="caution">
    <text evidence="1">The sequence shown here is derived from an EMBL/GenBank/DDBJ whole genome shotgun (WGS) entry which is preliminary data.</text>
</comment>
<proteinExistence type="predicted"/>
<sequence>MYVICHCKSNSVPARQKLCNFWRKEAFKFCSKGLMNNPFMISKNTPNAYKVFDSLCESINASTLSFIIPLDGGSQDWIGLDCMPASLV</sequence>
<dbReference type="Proteomes" id="UP001420932">
    <property type="component" value="Unassembled WGS sequence"/>
</dbReference>
<protein>
    <submittedName>
        <fullName evidence="1">Uncharacterized protein</fullName>
    </submittedName>
</protein>
<dbReference type="EMBL" id="JBBNAF010000007">
    <property type="protein sequence ID" value="KAK9128365.1"/>
    <property type="molecule type" value="Genomic_DNA"/>
</dbReference>
<gene>
    <name evidence="1" type="ORF">Syun_017162</name>
</gene>
<accession>A0AAP0P4Q6</accession>
<evidence type="ECO:0000313" key="2">
    <source>
        <dbReference type="Proteomes" id="UP001420932"/>
    </source>
</evidence>
<evidence type="ECO:0000313" key="1">
    <source>
        <dbReference type="EMBL" id="KAK9128365.1"/>
    </source>
</evidence>
<name>A0AAP0P4Q6_9MAGN</name>
<organism evidence="1 2">
    <name type="scientific">Stephania yunnanensis</name>
    <dbReference type="NCBI Taxonomy" id="152371"/>
    <lineage>
        <taxon>Eukaryota</taxon>
        <taxon>Viridiplantae</taxon>
        <taxon>Streptophyta</taxon>
        <taxon>Embryophyta</taxon>
        <taxon>Tracheophyta</taxon>
        <taxon>Spermatophyta</taxon>
        <taxon>Magnoliopsida</taxon>
        <taxon>Ranunculales</taxon>
        <taxon>Menispermaceae</taxon>
        <taxon>Menispermoideae</taxon>
        <taxon>Cissampelideae</taxon>
        <taxon>Stephania</taxon>
    </lineage>
</organism>